<keyword evidence="4" id="KW-0967">Endosome</keyword>
<dbReference type="GO" id="GO:0032456">
    <property type="term" value="P:endocytic recycling"/>
    <property type="evidence" value="ECO:0007669"/>
    <property type="project" value="TreeGrafter"/>
</dbReference>
<feature type="domain" description="BRO1" evidence="9">
    <location>
        <begin position="8"/>
        <end position="397"/>
    </location>
</feature>
<dbReference type="Gene3D" id="1.20.140.50">
    <property type="entry name" value="alix/aip1 like domains"/>
    <property type="match status" value="1"/>
</dbReference>
<dbReference type="InterPro" id="IPR029021">
    <property type="entry name" value="Prot-tyrosine_phosphatase-like"/>
</dbReference>
<dbReference type="GO" id="GO:0005768">
    <property type="term" value="C:endosome"/>
    <property type="evidence" value="ECO:0007669"/>
    <property type="project" value="UniProtKB-SubCell"/>
</dbReference>
<sequence>MEAVPRMPMLCLELKFSPTEEDEFGPVIRKYVSTFYSEDPRGYDEEIRKLRQLQQCAVRVSQDFEGCSVLRKYYGQLQYLQSRFPMGEGGDAAVPFTWSDVYSGKLITSADIRFEQASILYNLAALHSILGSTDNRMSEEGMKVSCTHFQCAAGAFSYLRDHFGSLPTPDTSFDMLNFYINLMLGQAQECLLEKSMQDNRKPSLVARISMQVVAFYTQGLRILDTPDATQIIGSKHHKEWKRLLQIKINYFTCISYLFMGNQADEQQKFGEKVTYYKSALDKLTEAVKLAKGQLDSISEALQFTMDVVGGKYGGAKKDNDFVYHETVPAIESMPELKGASLVKALPFQPIDTSVTGPDIFERLVPMEAHEYSSMYSEEKAKLLRQVVAEIELKDEQLHQYLDSLDLGQLLETPESTRLPQSLLEKCAAMSVRQDTMKTLSGSMQVLSSVRLDVEAGLREVEQLVEDERMKEKDFQDAYGARSASIICSDIARELDKYKEAHSKASQTSTDLRTSMNTHVSNLKLLSGPLEVLQAALPSQNIMDAPVDESVRKNLKMLKEKVEEMQQQRKMLEDQLREQIQNDDITQVLVTRDQGNLEELFKQELRKYDQVIAYIHQNLAAQDNILKALTEVNAKYAATRKASIETEQRRENMVQSLIASYDAHEDLLAKCQKGVDFYQKLQTNVSKLLQRTRGVCKVQEEERQQIMDRTKSRRPKKPPARPTAPKPNLGPPAAPMAALPTFIPPGGPYDDPTVSVFHSTIPTNQYPTPPSVRNPNITAAFSGQSNLGPAGTNFPSTNLDSSISSTGTGGSVANISPVHDHVPAPAAVPSSWSHQQNLLPPAQSSAQLPTTFPQSGHNVQPNPAQMTAYPKGSLEDGMSCGDGRVGSTFPTQPYQGLQQHPAGHIHGNHIQWGGSGMSQTVDTLNTPIVTHKQQESLLPSMQLQEKGPAFLSEGQAQDMTPGFNLGQQYGQTQVSSTHQQVRFPVSSNSQKQTQLQEESVYGIQVPQNFVSVPGESVQHRSALQFPTSNMNMNNSAAAYLPPNPSSDMQYMDLQPGVGQDFQSIQPQTIKPTVNVPPQLPMGGTQSLSHMPASSAVLDMSPKVSNQMADQTAPAVPPHMLPSGQHPLMPHSLPQHQMVPTSQLPYQNIQPINQQSLAVDNQNVLPVHHQVTFMANQNVVPGGEEPSVPNQNVLQMGPAAAIGRQPFPVVGPAGGMVGGGSILQPVPVMSSTGTTGTDDLLSSSPEGEHQALKDSHQVLMPKVLTNEDKQELLRKTEKTKSPHEPYHDQSSLDKLLEEVNKLEKIVEGLEKKTLSGQTKLESDWKGMMEAQEKESRQKSISVARCYSMKNRHPDIMPYDQNRVKLSSLKDDYINASHIVHYENPSCARIIATQAPLPSTYAEFWTMVYEQQVSVIVMLINQEESGKKWHCYWPAERGVAVNYSQVTVSLYSIKTLPTHIERMFNISHKETRLMRSVVHLQFTGWPDGQSVPDSPDMFLQFQKEVLEYHRQQRSLQTPMVVHCSDGVGRTGVFCLLAAAVSDINMERPTPDLVSLVHQLRMQRKYMISEKAHLQFCYKAVLAHAEYLLIKRGILRNKRPEMQTAATTASAPKVGYTRLDSFDPLSEDAPLTKVQSTLEKLSMGEGTDVSGSTSLLSAELQQSQGLKKTSQQKDFNPSALTTSSPSVPAAIHTDPQSEPPPVMSPNPAAATQLVTPAAAQLQTPAPHVHLEEGDTQHPVYNVKSNDITGNSGQLCNNTTMSTDEVQDNQYGLIPRGSEGSGFSKCERNSPVLQELSVESFKLELNTNTSSQKPSRKTDFDQRKGGLDAQKDPADPFSLLDPFWTMKTK</sequence>
<evidence type="ECO:0000313" key="11">
    <source>
        <dbReference type="RefSeq" id="XP_019614921.1"/>
    </source>
</evidence>
<feature type="region of interest" description="Disordered" evidence="6">
    <location>
        <begin position="1114"/>
        <end position="1134"/>
    </location>
</feature>
<dbReference type="RefSeq" id="XP_019614921.1">
    <property type="nucleotide sequence ID" value="XM_019759362.1"/>
</dbReference>
<gene>
    <name evidence="11" type="primary">LOC109462770</name>
</gene>
<feature type="compositionally biased region" description="Pro residues" evidence="6">
    <location>
        <begin position="719"/>
        <end position="733"/>
    </location>
</feature>
<feature type="compositionally biased region" description="Basic and acidic residues" evidence="6">
    <location>
        <begin position="1811"/>
        <end position="1829"/>
    </location>
</feature>
<feature type="compositionally biased region" description="Polar residues" evidence="6">
    <location>
        <begin position="1656"/>
        <end position="1682"/>
    </location>
</feature>
<feature type="region of interest" description="Disordered" evidence="6">
    <location>
        <begin position="1800"/>
        <end position="1844"/>
    </location>
</feature>
<feature type="compositionally biased region" description="Basic and acidic residues" evidence="6">
    <location>
        <begin position="697"/>
        <end position="709"/>
    </location>
</feature>
<dbReference type="GO" id="GO:0004725">
    <property type="term" value="F:protein tyrosine phosphatase activity"/>
    <property type="evidence" value="ECO:0007669"/>
    <property type="project" value="InterPro"/>
</dbReference>
<feature type="coiled-coil region" evidence="5">
    <location>
        <begin position="547"/>
        <end position="581"/>
    </location>
</feature>
<dbReference type="PROSITE" id="PS51180">
    <property type="entry name" value="BRO1"/>
    <property type="match status" value="1"/>
</dbReference>
<feature type="region of interest" description="Disordered" evidence="6">
    <location>
        <begin position="1656"/>
        <end position="1704"/>
    </location>
</feature>
<keyword evidence="10" id="KW-1185">Reference proteome</keyword>
<evidence type="ECO:0000256" key="3">
    <source>
        <dbReference type="ARBA" id="ARBA00022490"/>
    </source>
</evidence>
<dbReference type="CDD" id="cd14539">
    <property type="entry name" value="PTP-N23"/>
    <property type="match status" value="1"/>
</dbReference>
<dbReference type="SUPFAM" id="SSF52799">
    <property type="entry name" value="(Phosphotyrosine protein) phosphatases II"/>
    <property type="match status" value="1"/>
</dbReference>
<dbReference type="PRINTS" id="PR00700">
    <property type="entry name" value="PRTYPHPHTASE"/>
</dbReference>
<dbReference type="GeneID" id="109462770"/>
<dbReference type="InterPro" id="IPR016130">
    <property type="entry name" value="Tyr_Pase_AS"/>
</dbReference>
<dbReference type="PANTHER" id="PTHR23030">
    <property type="entry name" value="PCD6 INTERACTING PROTEIN-RELATED"/>
    <property type="match status" value="1"/>
</dbReference>
<dbReference type="PANTHER" id="PTHR23030:SF30">
    <property type="entry name" value="TYROSINE-PROTEIN PHOSPHATASE NON-RECEPTOR TYPE 23"/>
    <property type="match status" value="1"/>
</dbReference>
<evidence type="ECO:0000256" key="6">
    <source>
        <dbReference type="SAM" id="MobiDB-lite"/>
    </source>
</evidence>
<dbReference type="InterPro" id="IPR000242">
    <property type="entry name" value="PTP_cat"/>
</dbReference>
<keyword evidence="3" id="KW-0963">Cytoplasm</keyword>
<dbReference type="Pfam" id="PF00102">
    <property type="entry name" value="Y_phosphatase"/>
    <property type="match status" value="1"/>
</dbReference>
<feature type="domain" description="Tyrosine specific protein phosphatases" evidence="8">
    <location>
        <begin position="1493"/>
        <end position="1571"/>
    </location>
</feature>
<dbReference type="Gene3D" id="3.90.190.10">
    <property type="entry name" value="Protein tyrosine phosphatase superfamily"/>
    <property type="match status" value="1"/>
</dbReference>
<proteinExistence type="predicted"/>
<evidence type="ECO:0000313" key="10">
    <source>
        <dbReference type="Proteomes" id="UP000515135"/>
    </source>
</evidence>
<dbReference type="PROSITE" id="PS00383">
    <property type="entry name" value="TYR_PHOSPHATASE_1"/>
    <property type="match status" value="1"/>
</dbReference>
<dbReference type="SMART" id="SM01041">
    <property type="entry name" value="BRO1"/>
    <property type="match status" value="1"/>
</dbReference>
<dbReference type="OrthoDB" id="10266451at2759"/>
<evidence type="ECO:0000259" key="7">
    <source>
        <dbReference type="PROSITE" id="PS50055"/>
    </source>
</evidence>
<feature type="region of interest" description="Disordered" evidence="6">
    <location>
        <begin position="763"/>
        <end position="890"/>
    </location>
</feature>
<evidence type="ECO:0000256" key="5">
    <source>
        <dbReference type="SAM" id="Coils"/>
    </source>
</evidence>
<dbReference type="Pfam" id="PF13949">
    <property type="entry name" value="ALIX_LYPXL_bnd"/>
    <property type="match status" value="1"/>
</dbReference>
<dbReference type="InterPro" id="IPR003595">
    <property type="entry name" value="Tyr_Pase_cat"/>
</dbReference>
<evidence type="ECO:0000256" key="4">
    <source>
        <dbReference type="ARBA" id="ARBA00022753"/>
    </source>
</evidence>
<dbReference type="InterPro" id="IPR038499">
    <property type="entry name" value="BRO1_sf"/>
</dbReference>
<dbReference type="GO" id="GO:0045022">
    <property type="term" value="P:early endosome to late endosome transport"/>
    <property type="evidence" value="ECO:0007669"/>
    <property type="project" value="TreeGrafter"/>
</dbReference>
<dbReference type="Gene3D" id="1.20.120.560">
    <property type="entry name" value="alix/aip1 in complex with the ypdl late domain"/>
    <property type="match status" value="1"/>
</dbReference>
<dbReference type="InterPro" id="IPR025304">
    <property type="entry name" value="ALIX_V_dom"/>
</dbReference>
<feature type="compositionally biased region" description="Polar residues" evidence="6">
    <location>
        <begin position="829"/>
        <end position="864"/>
    </location>
</feature>
<reference evidence="11" key="1">
    <citation type="submission" date="2025-08" db="UniProtKB">
        <authorList>
            <consortium name="RefSeq"/>
        </authorList>
    </citation>
    <scope>IDENTIFICATION</scope>
    <source>
        <tissue evidence="11">Gonad</tissue>
    </source>
</reference>
<dbReference type="PROSITE" id="PS50056">
    <property type="entry name" value="TYR_PHOSPHATASE_2"/>
    <property type="match status" value="1"/>
</dbReference>
<organism evidence="10 11">
    <name type="scientific">Branchiostoma belcheri</name>
    <name type="common">Amphioxus</name>
    <dbReference type="NCBI Taxonomy" id="7741"/>
    <lineage>
        <taxon>Eukaryota</taxon>
        <taxon>Metazoa</taxon>
        <taxon>Chordata</taxon>
        <taxon>Cephalochordata</taxon>
        <taxon>Leptocardii</taxon>
        <taxon>Amphioxiformes</taxon>
        <taxon>Branchiostomatidae</taxon>
        <taxon>Branchiostoma</taxon>
    </lineage>
</organism>
<dbReference type="InterPro" id="IPR000387">
    <property type="entry name" value="Tyr_Pase_dom"/>
</dbReference>
<feature type="region of interest" description="Disordered" evidence="6">
    <location>
        <begin position="697"/>
        <end position="737"/>
    </location>
</feature>
<evidence type="ECO:0000259" key="8">
    <source>
        <dbReference type="PROSITE" id="PS50056"/>
    </source>
</evidence>
<feature type="compositionally biased region" description="Polar residues" evidence="6">
    <location>
        <begin position="772"/>
        <end position="799"/>
    </location>
</feature>
<evidence type="ECO:0000259" key="9">
    <source>
        <dbReference type="PROSITE" id="PS51180"/>
    </source>
</evidence>
<comment type="subcellular location">
    <subcellularLocation>
        <location evidence="2">Cytoplasm</location>
    </subcellularLocation>
    <subcellularLocation>
        <location evidence="1">Endosome</location>
    </subcellularLocation>
</comment>
<dbReference type="InterPro" id="IPR004328">
    <property type="entry name" value="BRO1_dom"/>
</dbReference>
<dbReference type="GO" id="GO:0043328">
    <property type="term" value="P:protein transport to vacuole involved in ubiquitin-dependent protein catabolic process via the multivesicular body sorting pathway"/>
    <property type="evidence" value="ECO:0007669"/>
    <property type="project" value="TreeGrafter"/>
</dbReference>
<dbReference type="Proteomes" id="UP000515135">
    <property type="component" value="Unplaced"/>
</dbReference>
<feature type="domain" description="Tyrosine-protein phosphatase" evidence="7">
    <location>
        <begin position="1318"/>
        <end position="1580"/>
    </location>
</feature>
<dbReference type="PROSITE" id="PS50055">
    <property type="entry name" value="TYR_PHOSPHATASE_PTP"/>
    <property type="match status" value="1"/>
</dbReference>
<name>A0A6P4YDB8_BRABE</name>
<evidence type="ECO:0000256" key="1">
    <source>
        <dbReference type="ARBA" id="ARBA00004177"/>
    </source>
</evidence>
<dbReference type="CDD" id="cd09234">
    <property type="entry name" value="V_HD-PTP_like"/>
    <property type="match status" value="1"/>
</dbReference>
<protein>
    <submittedName>
        <fullName evidence="11">Tyrosine-protein phosphatase non-receptor type 23-like</fullName>
    </submittedName>
</protein>
<keyword evidence="5" id="KW-0175">Coiled coil</keyword>
<dbReference type="SMART" id="SM00404">
    <property type="entry name" value="PTPc_motif"/>
    <property type="match status" value="1"/>
</dbReference>
<dbReference type="KEGG" id="bbel:109462770"/>
<evidence type="ECO:0000256" key="2">
    <source>
        <dbReference type="ARBA" id="ARBA00004496"/>
    </source>
</evidence>
<dbReference type="Gene3D" id="1.25.40.280">
    <property type="entry name" value="alix/aip1 like domains"/>
    <property type="match status" value="1"/>
</dbReference>
<dbReference type="SMART" id="SM00194">
    <property type="entry name" value="PTPc"/>
    <property type="match status" value="1"/>
</dbReference>
<accession>A0A6P4YDB8</accession>
<dbReference type="Pfam" id="PF03097">
    <property type="entry name" value="BRO1"/>
    <property type="match status" value="1"/>
</dbReference>